<dbReference type="InterPro" id="IPR036514">
    <property type="entry name" value="SGNH_hydro_sf"/>
</dbReference>
<name>A0A3P1CJG1_9BACT</name>
<dbReference type="SUPFAM" id="SSF49313">
    <property type="entry name" value="Cadherin-like"/>
    <property type="match status" value="2"/>
</dbReference>
<dbReference type="GO" id="GO:0004622">
    <property type="term" value="F:phosphatidylcholine lysophospholipase activity"/>
    <property type="evidence" value="ECO:0007669"/>
    <property type="project" value="TreeGrafter"/>
</dbReference>
<dbReference type="SUPFAM" id="SSF52266">
    <property type="entry name" value="SGNH hydrolase"/>
    <property type="match status" value="1"/>
</dbReference>
<feature type="region of interest" description="Disordered" evidence="1">
    <location>
        <begin position="1131"/>
        <end position="1150"/>
    </location>
</feature>
<dbReference type="Pfam" id="PF13472">
    <property type="entry name" value="Lipase_GDSL_2"/>
    <property type="match status" value="1"/>
</dbReference>
<reference evidence="3 4" key="1">
    <citation type="submission" date="2018-11" db="EMBL/GenBank/DDBJ databases">
        <authorList>
            <person name="Zhou Z."/>
            <person name="Wang G."/>
        </authorList>
    </citation>
    <scope>NUCLEOTIDE SEQUENCE [LARGE SCALE GENOMIC DNA]</scope>
    <source>
        <strain evidence="3 4">KCTC42998</strain>
    </source>
</reference>
<evidence type="ECO:0000313" key="4">
    <source>
        <dbReference type="Proteomes" id="UP000274271"/>
    </source>
</evidence>
<gene>
    <name evidence="3" type="ORF">EHT87_14315</name>
</gene>
<keyword evidence="4" id="KW-1185">Reference proteome</keyword>
<evidence type="ECO:0000256" key="1">
    <source>
        <dbReference type="SAM" id="MobiDB-lite"/>
    </source>
</evidence>
<evidence type="ECO:0000259" key="2">
    <source>
        <dbReference type="SMART" id="SM00736"/>
    </source>
</evidence>
<feature type="domain" description="Dystroglycan-type cadherin-like" evidence="2">
    <location>
        <begin position="573"/>
        <end position="675"/>
    </location>
</feature>
<comment type="caution">
    <text evidence="3">The sequence shown here is derived from an EMBL/GenBank/DDBJ whole genome shotgun (WGS) entry which is preliminary data.</text>
</comment>
<dbReference type="InterPro" id="IPR015919">
    <property type="entry name" value="Cadherin-like_sf"/>
</dbReference>
<dbReference type="InterPro" id="IPR051532">
    <property type="entry name" value="Ester_Hydrolysis_Enzymes"/>
</dbReference>
<dbReference type="InterPro" id="IPR006644">
    <property type="entry name" value="Cadg"/>
</dbReference>
<dbReference type="GO" id="GO:0005509">
    <property type="term" value="F:calcium ion binding"/>
    <property type="evidence" value="ECO:0007669"/>
    <property type="project" value="InterPro"/>
</dbReference>
<dbReference type="InterPro" id="IPR013830">
    <property type="entry name" value="SGNH_hydro"/>
</dbReference>
<dbReference type="OrthoDB" id="930568at2"/>
<dbReference type="Pfam" id="PF05345">
    <property type="entry name" value="He_PIG"/>
    <property type="match status" value="2"/>
</dbReference>
<dbReference type="GO" id="GO:0016020">
    <property type="term" value="C:membrane"/>
    <property type="evidence" value="ECO:0007669"/>
    <property type="project" value="InterPro"/>
</dbReference>
<dbReference type="PANTHER" id="PTHR30383">
    <property type="entry name" value="THIOESTERASE 1/PROTEASE 1/LYSOPHOSPHOLIPASE L1"/>
    <property type="match status" value="1"/>
</dbReference>
<dbReference type="InterPro" id="IPR013783">
    <property type="entry name" value="Ig-like_fold"/>
</dbReference>
<protein>
    <recommendedName>
        <fullName evidence="2">Dystroglycan-type cadherin-like domain-containing protein</fullName>
    </recommendedName>
</protein>
<dbReference type="SMART" id="SM00736">
    <property type="entry name" value="CADG"/>
    <property type="match status" value="1"/>
</dbReference>
<proteinExistence type="predicted"/>
<dbReference type="RefSeq" id="WP_124907345.1">
    <property type="nucleotide sequence ID" value="NZ_RQJP01000003.1"/>
</dbReference>
<dbReference type="Gene3D" id="3.40.50.1110">
    <property type="entry name" value="SGNH hydrolase"/>
    <property type="match status" value="1"/>
</dbReference>
<dbReference type="EMBL" id="RQJP01000003">
    <property type="protein sequence ID" value="RRB13447.1"/>
    <property type="molecule type" value="Genomic_DNA"/>
</dbReference>
<evidence type="ECO:0000313" key="3">
    <source>
        <dbReference type="EMBL" id="RRB13447.1"/>
    </source>
</evidence>
<dbReference type="PANTHER" id="PTHR30383:SF5">
    <property type="entry name" value="SGNH HYDROLASE-TYPE ESTERASE DOMAIN-CONTAINING PROTEIN"/>
    <property type="match status" value="1"/>
</dbReference>
<dbReference type="Gene3D" id="2.60.40.10">
    <property type="entry name" value="Immunoglobulins"/>
    <property type="match status" value="2"/>
</dbReference>
<organism evidence="3 4">
    <name type="scientific">Larkinella knui</name>
    <dbReference type="NCBI Taxonomy" id="2025310"/>
    <lineage>
        <taxon>Bacteria</taxon>
        <taxon>Pseudomonadati</taxon>
        <taxon>Bacteroidota</taxon>
        <taxon>Cytophagia</taxon>
        <taxon>Cytophagales</taxon>
        <taxon>Spirosomataceae</taxon>
        <taxon>Larkinella</taxon>
    </lineage>
</organism>
<sequence>MKKSTSALKQGANQIREEFRSGLNTAERVGGWMVDLLESTVLEYDPASPYQAGRWVIYGGILYKAIAATQAAQTPLSHPQLWEGKLITNPDLIVEDGPDLPVAGPALFQYIRDRLANNGNGGSVPDADKTTKGIVRRADAEDFDYLQDQTIPEKDDINAYVGPALLLYMLDLLFGNGGLDATLKRGNDSDRDLIAGTISRKKFAEGTATHVPGLARTNGVWREILVPIDLLNGGSGGSQLPTPPTGGIPAQTFTVGTPFSYTLLPWSNVETYEVKDLPAGLTFNSATRTISGTGTLSGNYVVTVTGISPQGTRSSIAVNFTGQNAAISRYIDELSFQRNGSSLKWTLKGEGGPEGLRIKVGTNGSGFLNAAFADMVKVGNNTYEYTSIVSDGAYTVRVEQKVGTGNVQVGFELSSPSQAERIYPAQVNLLTGRGAWASSGAVGVLENVNDLNLENTFTTLEELQPIVGALGISQNGQTARWDRVLIYSNAPETLVGAYVFIGENIFQAPGSFQTNINRTKVTARPLVGTTSPFYLDVSGLRGDMIAIQRPDTGAISFNEILGFGDFPVINHPPVLATVGDIVITEGQSLSRDLKSYASDVDGDAITLSLSLEGGFALPSWMSLPNGVFNISPAPWEGGSVATSKEYPLVLTATDSNGASTTTSFKLRVQRLGTLESLLNAQIKYDYFSPYRVFTIGALVTDSGPMRVNLEGVGFTYGGQGFVTMVNGSIDNFSKPHNKLVNAFSGQGGFSNVQPGNYTLTFQEFENGPTRSFAVTIPSGNIDAQVLYEKSGGDTPTTGSITSITHALDPNGKPIITAVATAPVEIAITQIQGTGWSTTGYAAGGLVFGNSTYQRSYNTVAGEGSYRYDVRIIGTNIVQSGAFTIGATAADYFLQVDWREITIGVNEDVLGFFNLYVQASSAGGVEWKWIDSNDWREMSVSNGAGLSVISGATLYVELDYNRTPVSNTVRTLELRRVGTTNVLRVTVPVGYPPHDTGSGPFFPIWTAELLVSKGVYKYDPNNKAFSVYFEPKVSGKNYEVWLEADNGATETGSSFGSSPGSGPWSTNTWYDLVSNAYLTNTPAGTSINRRFEPTGGTGISPTLHRLKIREKGTSAIQVISFTPAATFGDTTKDLPISGSSTGGGTDPTPVPVGTRFMQLGDSLTGDPRSRIAFHNLLANASISHTFVGSMGFGTAEDPYHEGHAGYTIDQIKAGVTGWITAKDPEYIQLMIGTNDINGNVDLANAPARLGSLIDTIYAAKPNVKLLVSTIPPRADGTANGRVNTYNAAIPSIVASRKTTGRVLEFVNIAASLTTGDLDPDGTHLNTGGYQKVANGWKAVYDSLNVPPTFSVRQRELFGVKHAINWSDPTVLVNLKDEVGGAFDLGMSGVKMSFFEKHWRNPTGQQNYLDFYDWVVNVKKKKFAVAFFEAFEINDLPSYMNTSKAEMYHDGTYNNEYLTPSKNQNDGYYAFKANGNTTNWNSNTPKRRFYDDVVVDVLTKLKARGPIWTLSRGGTHTGEGGYNSNVGELSSATFGGYEPAELAAFKTWLYLLGGGTLAGVRNLLGNQNLTDAQLVPPYPSRSSWESFWNVMKGSGLPQAWYEFRSKRVREDQKIFEDIVRPICPGVPVIFEAGTFRGNQAVVNGTTEVASIASTADAVKANLTYADDWELGADVGRGLKPWHITDADGSLWDYVLQLWRRGYGIPGQYTHMDVVRMIEKYMRGNGDVGLFGDLRLFYEIIKQVKKLNLIGSDLVTIYNTKTLNWYSEGDRNKTGIFSGTYTGFPTNIILNESPWPMAA</sequence>
<dbReference type="CDD" id="cd01833">
    <property type="entry name" value="XynB_like"/>
    <property type="match status" value="1"/>
</dbReference>
<dbReference type="Gene3D" id="3.20.20.80">
    <property type="entry name" value="Glycosidases"/>
    <property type="match status" value="1"/>
</dbReference>
<accession>A0A3P1CJG1</accession>
<dbReference type="Proteomes" id="UP000274271">
    <property type="component" value="Unassembled WGS sequence"/>
</dbReference>